<proteinExistence type="predicted"/>
<sequence>MDAAAGSGRLQVQVNLACPPLQPLLVPQEVPNHPPAPHRPSHGPPPPPPPSPWRLPHTCPTTHAHARGPPPLPFPLPLPLACIVAIANHLLPRPLFLAVSPTNTQETTRDRRRTMKREGRQHGTVRISRSKVLKTTADADADAESAAAVAFALAATEKKAAAGKPTNASRSTGKCRRPRCAGCHAHPVTKARDKAKGAHKLRACDVALNHRLVSWRVVDDQGSGVPEYRGKSASSLLAYLAGGSGNSWHEDDDDTSEGGIGAPDAGLSDLYDLFVGRRADAEAEADPDPAAPDTDLDDVGEIQAIGEPGLLLDGDDGKDDGDEKEEEDMGFCMVGITIAVEFSDGEEDWIVVEEV</sequence>
<evidence type="ECO:0000313" key="2">
    <source>
        <dbReference type="EMBL" id="KAG0515990.1"/>
    </source>
</evidence>
<feature type="region of interest" description="Disordered" evidence="1">
    <location>
        <begin position="305"/>
        <end position="326"/>
    </location>
</feature>
<organism evidence="2 3">
    <name type="scientific">Sorghum bicolor</name>
    <name type="common">Sorghum</name>
    <name type="synonym">Sorghum vulgare</name>
    <dbReference type="NCBI Taxonomy" id="4558"/>
    <lineage>
        <taxon>Eukaryota</taxon>
        <taxon>Viridiplantae</taxon>
        <taxon>Streptophyta</taxon>
        <taxon>Embryophyta</taxon>
        <taxon>Tracheophyta</taxon>
        <taxon>Spermatophyta</taxon>
        <taxon>Magnoliopsida</taxon>
        <taxon>Liliopsida</taxon>
        <taxon>Poales</taxon>
        <taxon>Poaceae</taxon>
        <taxon>PACMAD clade</taxon>
        <taxon>Panicoideae</taxon>
        <taxon>Andropogonodae</taxon>
        <taxon>Andropogoneae</taxon>
        <taxon>Sorghinae</taxon>
        <taxon>Sorghum</taxon>
    </lineage>
</organism>
<accession>A0A921Q826</accession>
<protein>
    <submittedName>
        <fullName evidence="2">Uncharacterized protein</fullName>
    </submittedName>
</protein>
<feature type="region of interest" description="Disordered" evidence="1">
    <location>
        <begin position="25"/>
        <end position="66"/>
    </location>
</feature>
<dbReference type="PANTHER" id="PTHR34278">
    <property type="entry name" value="PROTEIN THI031, PUTATIVE-RELATED"/>
    <property type="match status" value="1"/>
</dbReference>
<dbReference type="PANTHER" id="PTHR34278:SF1">
    <property type="entry name" value="PROTEIN THI031, PUTATIVE-RELATED"/>
    <property type="match status" value="1"/>
</dbReference>
<comment type="caution">
    <text evidence="2">The sequence shown here is derived from an EMBL/GenBank/DDBJ whole genome shotgun (WGS) entry which is preliminary data.</text>
</comment>
<dbReference type="Proteomes" id="UP000807115">
    <property type="component" value="Chromosome 10"/>
</dbReference>
<reference evidence="2" key="2">
    <citation type="submission" date="2020-10" db="EMBL/GenBank/DDBJ databases">
        <authorList>
            <person name="Cooper E.A."/>
            <person name="Brenton Z.W."/>
            <person name="Flinn B.S."/>
            <person name="Jenkins J."/>
            <person name="Shu S."/>
            <person name="Flowers D."/>
            <person name="Luo F."/>
            <person name="Wang Y."/>
            <person name="Xia P."/>
            <person name="Barry K."/>
            <person name="Daum C."/>
            <person name="Lipzen A."/>
            <person name="Yoshinaga Y."/>
            <person name="Schmutz J."/>
            <person name="Saski C."/>
            <person name="Vermerris W."/>
            <person name="Kresovich S."/>
        </authorList>
    </citation>
    <scope>NUCLEOTIDE SEQUENCE</scope>
</reference>
<dbReference type="AlphaFoldDB" id="A0A921Q826"/>
<feature type="compositionally biased region" description="Pro residues" evidence="1">
    <location>
        <begin position="32"/>
        <end position="53"/>
    </location>
</feature>
<evidence type="ECO:0000256" key="1">
    <source>
        <dbReference type="SAM" id="MobiDB-lite"/>
    </source>
</evidence>
<feature type="region of interest" description="Disordered" evidence="1">
    <location>
        <begin position="102"/>
        <end position="125"/>
    </location>
</feature>
<dbReference type="EMBL" id="CM027689">
    <property type="protein sequence ID" value="KAG0515990.1"/>
    <property type="molecule type" value="Genomic_DNA"/>
</dbReference>
<gene>
    <name evidence="2" type="ORF">BDA96_10G325000</name>
</gene>
<feature type="compositionally biased region" description="Acidic residues" evidence="1">
    <location>
        <begin position="313"/>
        <end position="326"/>
    </location>
</feature>
<name>A0A921Q826_SORBI</name>
<evidence type="ECO:0000313" key="3">
    <source>
        <dbReference type="Proteomes" id="UP000807115"/>
    </source>
</evidence>
<reference evidence="2" key="1">
    <citation type="journal article" date="2019" name="BMC Genomics">
        <title>A new reference genome for Sorghum bicolor reveals high levels of sequence similarity between sweet and grain genotypes: implications for the genetics of sugar metabolism.</title>
        <authorList>
            <person name="Cooper E.A."/>
            <person name="Brenton Z.W."/>
            <person name="Flinn B.S."/>
            <person name="Jenkins J."/>
            <person name="Shu S."/>
            <person name="Flowers D."/>
            <person name="Luo F."/>
            <person name="Wang Y."/>
            <person name="Xia P."/>
            <person name="Barry K."/>
            <person name="Daum C."/>
            <person name="Lipzen A."/>
            <person name="Yoshinaga Y."/>
            <person name="Schmutz J."/>
            <person name="Saski C."/>
            <person name="Vermerris W."/>
            <person name="Kresovich S."/>
        </authorList>
    </citation>
    <scope>NUCLEOTIDE SEQUENCE</scope>
</reference>